<dbReference type="InterPro" id="IPR050131">
    <property type="entry name" value="Peptidase_S8_subtilisin-like"/>
</dbReference>
<dbReference type="PROSITE" id="PS51892">
    <property type="entry name" value="SUBTILASE"/>
    <property type="match status" value="1"/>
</dbReference>
<feature type="active site" description="Charge relay system" evidence="5">
    <location>
        <position position="376"/>
    </location>
</feature>
<dbReference type="VEuPathDB" id="FungiDB:CXQ87_001520"/>
<feature type="domain" description="Inhibitor I9" evidence="9">
    <location>
        <begin position="61"/>
        <end position="140"/>
    </location>
</feature>
<dbReference type="SUPFAM" id="SSF52743">
    <property type="entry name" value="Subtilisin-like"/>
    <property type="match status" value="1"/>
</dbReference>
<dbReference type="AlphaFoldDB" id="A0A2V1AL21"/>
<accession>A0A2V1AL21</accession>
<evidence type="ECO:0000256" key="6">
    <source>
        <dbReference type="RuleBase" id="RU003355"/>
    </source>
</evidence>
<dbReference type="RefSeq" id="XP_025339529.1">
    <property type="nucleotide sequence ID" value="XM_025480056.1"/>
</dbReference>
<dbReference type="PROSITE" id="PS00136">
    <property type="entry name" value="SUBTILASE_ASP"/>
    <property type="match status" value="1"/>
</dbReference>
<dbReference type="CDD" id="cd04077">
    <property type="entry name" value="Peptidases_S8_PCSK9_ProteinaseK_like"/>
    <property type="match status" value="1"/>
</dbReference>
<name>A0A2V1AL21_9ASCO</name>
<evidence type="ECO:0000256" key="5">
    <source>
        <dbReference type="PROSITE-ProRule" id="PRU01240"/>
    </source>
</evidence>
<evidence type="ECO:0000256" key="4">
    <source>
        <dbReference type="ARBA" id="ARBA00022825"/>
    </source>
</evidence>
<dbReference type="Pfam" id="PF05922">
    <property type="entry name" value="Inhibitor_I9"/>
    <property type="match status" value="1"/>
</dbReference>
<dbReference type="InterPro" id="IPR015500">
    <property type="entry name" value="Peptidase_S8_subtilisin-rel"/>
</dbReference>
<evidence type="ECO:0000259" key="8">
    <source>
        <dbReference type="Pfam" id="PF00082"/>
    </source>
</evidence>
<protein>
    <recommendedName>
        <fullName evidence="12">Peptidase S8/S53 domain-containing protein</fullName>
    </recommendedName>
</protein>
<dbReference type="PROSITE" id="PS00137">
    <property type="entry name" value="SUBTILASE_HIS"/>
    <property type="match status" value="1"/>
</dbReference>
<feature type="active site" description="Charge relay system" evidence="5">
    <location>
        <position position="217"/>
    </location>
</feature>
<keyword evidence="3 5" id="KW-0378">Hydrolase</keyword>
<keyword evidence="4 5" id="KW-0720">Serine protease</keyword>
<dbReference type="InterPro" id="IPR022398">
    <property type="entry name" value="Peptidase_S8_His-AS"/>
</dbReference>
<dbReference type="GeneID" id="37001520"/>
<comment type="caution">
    <text evidence="10">The sequence shown here is derived from an EMBL/GenBank/DDBJ whole genome shotgun (WGS) entry which is preliminary data.</text>
</comment>
<dbReference type="InterPro" id="IPR023828">
    <property type="entry name" value="Peptidase_S8_Ser-AS"/>
</dbReference>
<dbReference type="InterPro" id="IPR037045">
    <property type="entry name" value="S8pro/Inhibitor_I9_sf"/>
</dbReference>
<gene>
    <name evidence="10" type="ORF">CXQ87_001520</name>
</gene>
<evidence type="ECO:0000259" key="9">
    <source>
        <dbReference type="Pfam" id="PF05922"/>
    </source>
</evidence>
<evidence type="ECO:0000313" key="10">
    <source>
        <dbReference type="EMBL" id="PVH18589.1"/>
    </source>
</evidence>
<evidence type="ECO:0000256" key="3">
    <source>
        <dbReference type="ARBA" id="ARBA00022801"/>
    </source>
</evidence>
<dbReference type="InterPro" id="IPR000209">
    <property type="entry name" value="Peptidase_S8/S53_dom"/>
</dbReference>
<dbReference type="FunFam" id="3.40.50.200:FF:000007">
    <property type="entry name" value="Subtilisin-like serine protease"/>
    <property type="match status" value="1"/>
</dbReference>
<dbReference type="Proteomes" id="UP000244406">
    <property type="component" value="Unassembled WGS sequence"/>
</dbReference>
<keyword evidence="2 5" id="KW-0645">Protease</keyword>
<dbReference type="SUPFAM" id="SSF54897">
    <property type="entry name" value="Protease propeptides/inhibitors"/>
    <property type="match status" value="1"/>
</dbReference>
<evidence type="ECO:0000256" key="7">
    <source>
        <dbReference type="SAM" id="SignalP"/>
    </source>
</evidence>
<dbReference type="GO" id="GO:0004252">
    <property type="term" value="F:serine-type endopeptidase activity"/>
    <property type="evidence" value="ECO:0007669"/>
    <property type="project" value="UniProtKB-UniRule"/>
</dbReference>
<feature type="chain" id="PRO_5016095762" description="Peptidase S8/S53 domain-containing protein" evidence="7">
    <location>
        <begin position="19"/>
        <end position="448"/>
    </location>
</feature>
<proteinExistence type="inferred from homology"/>
<evidence type="ECO:0000256" key="2">
    <source>
        <dbReference type="ARBA" id="ARBA00022670"/>
    </source>
</evidence>
<dbReference type="GO" id="GO:0006508">
    <property type="term" value="P:proteolysis"/>
    <property type="evidence" value="ECO:0007669"/>
    <property type="project" value="UniProtKB-KW"/>
</dbReference>
<keyword evidence="11" id="KW-1185">Reference proteome</keyword>
<dbReference type="Gene3D" id="3.30.70.80">
    <property type="entry name" value="Peptidase S8 propeptide/proteinase inhibitor I9"/>
    <property type="match status" value="1"/>
</dbReference>
<evidence type="ECO:0008006" key="12">
    <source>
        <dbReference type="Google" id="ProtNLM"/>
    </source>
</evidence>
<dbReference type="InterPro" id="IPR036852">
    <property type="entry name" value="Peptidase_S8/S53_dom_sf"/>
</dbReference>
<organism evidence="10 11">
    <name type="scientific">Candidozyma duobushaemuli</name>
    <dbReference type="NCBI Taxonomy" id="1231522"/>
    <lineage>
        <taxon>Eukaryota</taxon>
        <taxon>Fungi</taxon>
        <taxon>Dikarya</taxon>
        <taxon>Ascomycota</taxon>
        <taxon>Saccharomycotina</taxon>
        <taxon>Pichiomycetes</taxon>
        <taxon>Metschnikowiaceae</taxon>
        <taxon>Candidozyma</taxon>
    </lineage>
</organism>
<feature type="domain" description="Peptidase S8/S53" evidence="8">
    <location>
        <begin position="184"/>
        <end position="399"/>
    </location>
</feature>
<comment type="similarity">
    <text evidence="1 5 6">Belongs to the peptidase S8 family.</text>
</comment>
<dbReference type="InterPro" id="IPR023827">
    <property type="entry name" value="Peptidase_S8_Asp-AS"/>
</dbReference>
<dbReference type="PROSITE" id="PS00138">
    <property type="entry name" value="SUBTILASE_SER"/>
    <property type="match status" value="1"/>
</dbReference>
<dbReference type="InterPro" id="IPR034193">
    <property type="entry name" value="PCSK9_ProteinaseK-like"/>
</dbReference>
<dbReference type="EMBL" id="PKFP01000008">
    <property type="protein sequence ID" value="PVH18589.1"/>
    <property type="molecule type" value="Genomic_DNA"/>
</dbReference>
<sequence length="448" mass="47953">MKLSGFSIPLLLSIGALAAVIPLNEEAAVSTDVEPVEHEGSINKREVAAPLLRVSRPAKSRYIVVYNRNVTDDEASEDQKWIEGLVSHPSKRDVIPEGEDGELSFFKLSFFRGYAGYFDPDILNKIQNNPLVKFVEEDEEADFSSITTQAEAPYGLTRLSSRNKPTSANYTYDNEGGKGVNAYVLDSGVKNDAEFGDRVTQGAQLEFPWINGDILGHGTHVAGTIGSKSYGVAKQVNLTSVSIVTLLGIVRSSNIVKGFEFAHDDHVKKIDAKLPGFKGSTINLSTEGLVAHAITEAINAVTEAGIHVAVAAGNTASDACYSAAVNTSAIIVGAIDSNDTLADFSNFGKCVDIHAYGVDVPSVGILWSPSVMSGTSMATPHVTGSMSYLISLQPGLTSEFNTNLIKPVEFRSQFLKYATQGKVKGLPAKNPNRLAYTGGSNPLEFWGK</sequence>
<feature type="signal peptide" evidence="7">
    <location>
        <begin position="1"/>
        <end position="18"/>
    </location>
</feature>
<keyword evidence="7" id="KW-0732">Signal</keyword>
<dbReference type="Pfam" id="PF00082">
    <property type="entry name" value="Peptidase_S8"/>
    <property type="match status" value="1"/>
</dbReference>
<dbReference type="InterPro" id="IPR010259">
    <property type="entry name" value="S8pro/Inhibitor_I9"/>
</dbReference>
<feature type="active site" description="Charge relay system" evidence="5">
    <location>
        <position position="186"/>
    </location>
</feature>
<reference evidence="10 11" key="1">
    <citation type="submission" date="2017-12" db="EMBL/GenBank/DDBJ databases">
        <title>Genome Sequence of the Amphotericin B-resistant Candida duobushaemulonii strain, B09383.</title>
        <authorList>
            <person name="Chow N.A."/>
            <person name="Gade L."/>
            <person name="Batra D."/>
            <person name="Rowe L.A."/>
            <person name="Loparev V.N."/>
            <person name="Litvintseva A.P."/>
        </authorList>
    </citation>
    <scope>NUCLEOTIDE SEQUENCE [LARGE SCALE GENOMIC DNA]</scope>
    <source>
        <strain evidence="10 11">B09383</strain>
    </source>
</reference>
<dbReference type="PRINTS" id="PR00723">
    <property type="entry name" value="SUBTILISIN"/>
</dbReference>
<evidence type="ECO:0000256" key="1">
    <source>
        <dbReference type="ARBA" id="ARBA00011073"/>
    </source>
</evidence>
<dbReference type="Gene3D" id="3.40.50.200">
    <property type="entry name" value="Peptidase S8/S53 domain"/>
    <property type="match status" value="1"/>
</dbReference>
<dbReference type="PANTHER" id="PTHR43806">
    <property type="entry name" value="PEPTIDASE S8"/>
    <property type="match status" value="1"/>
</dbReference>
<evidence type="ECO:0000313" key="11">
    <source>
        <dbReference type="Proteomes" id="UP000244406"/>
    </source>
</evidence>
<dbReference type="PANTHER" id="PTHR43806:SF11">
    <property type="entry name" value="CEREVISIN-RELATED"/>
    <property type="match status" value="1"/>
</dbReference>